<evidence type="ECO:0000313" key="3">
    <source>
        <dbReference type="EMBL" id="KAA3461326.1"/>
    </source>
</evidence>
<evidence type="ECO:0000313" key="4">
    <source>
        <dbReference type="Proteomes" id="UP000325315"/>
    </source>
</evidence>
<comment type="caution">
    <text evidence="3">The sequence shown here is derived from an EMBL/GenBank/DDBJ whole genome shotgun (WGS) entry which is preliminary data.</text>
</comment>
<dbReference type="PANTHER" id="PTHR24559">
    <property type="entry name" value="TRANSPOSON TY3-I GAG-POL POLYPROTEIN"/>
    <property type="match status" value="1"/>
</dbReference>
<dbReference type="InterPro" id="IPR000477">
    <property type="entry name" value="RT_dom"/>
</dbReference>
<dbReference type="Proteomes" id="UP000325315">
    <property type="component" value="Unassembled WGS sequence"/>
</dbReference>
<evidence type="ECO:0000259" key="2">
    <source>
        <dbReference type="Pfam" id="PF17919"/>
    </source>
</evidence>
<name>A0A5B6UXB8_9ROSI</name>
<dbReference type="SUPFAM" id="SSF56672">
    <property type="entry name" value="DNA/RNA polymerases"/>
    <property type="match status" value="1"/>
</dbReference>
<feature type="domain" description="Reverse transcriptase" evidence="1">
    <location>
        <begin position="1"/>
        <end position="98"/>
    </location>
</feature>
<dbReference type="EMBL" id="SMMG02000009">
    <property type="protein sequence ID" value="KAA3461326.1"/>
    <property type="molecule type" value="Genomic_DNA"/>
</dbReference>
<sequence>MFSKIDLRLGYYQLKVKEMDVPKIAFRTRYDHYELIVMSFGLTNAPTTLMDLMNQVLQPFLDQFIVVFIDGILVYSKTEHEHDEHLRKVLQILQKKKLYDKQNATLNQVVEKRCSFKWTDEQQPSFKKLKAVLMQAPILIQLKSGKEYVAYSVASYTDPGCVLMQCGKVVAYTSRKLKQHECNYPTYALRRKQMADLKAMFTRLSLADDRGLLAELQVKLTLANEIKAKQHLSVSLLPRIK</sequence>
<proteinExistence type="predicted"/>
<gene>
    <name evidence="3" type="ORF">EPI10_027902</name>
</gene>
<dbReference type="Pfam" id="PF00078">
    <property type="entry name" value="RVT_1"/>
    <property type="match status" value="1"/>
</dbReference>
<accession>A0A5B6UXB8</accession>
<dbReference type="InterPro" id="IPR043502">
    <property type="entry name" value="DNA/RNA_pol_sf"/>
</dbReference>
<dbReference type="AlphaFoldDB" id="A0A5B6UXB8"/>
<organism evidence="3 4">
    <name type="scientific">Gossypium australe</name>
    <dbReference type="NCBI Taxonomy" id="47621"/>
    <lineage>
        <taxon>Eukaryota</taxon>
        <taxon>Viridiplantae</taxon>
        <taxon>Streptophyta</taxon>
        <taxon>Embryophyta</taxon>
        <taxon>Tracheophyta</taxon>
        <taxon>Spermatophyta</taxon>
        <taxon>Magnoliopsida</taxon>
        <taxon>eudicotyledons</taxon>
        <taxon>Gunneridae</taxon>
        <taxon>Pentapetalae</taxon>
        <taxon>rosids</taxon>
        <taxon>malvids</taxon>
        <taxon>Malvales</taxon>
        <taxon>Malvaceae</taxon>
        <taxon>Malvoideae</taxon>
        <taxon>Gossypium</taxon>
    </lineage>
</organism>
<dbReference type="InterPro" id="IPR053134">
    <property type="entry name" value="RNA-dir_DNA_polymerase"/>
</dbReference>
<dbReference type="PANTHER" id="PTHR24559:SF444">
    <property type="entry name" value="REVERSE TRANSCRIPTASE DOMAIN-CONTAINING PROTEIN"/>
    <property type="match status" value="1"/>
</dbReference>
<dbReference type="Gene3D" id="3.30.70.270">
    <property type="match status" value="1"/>
</dbReference>
<keyword evidence="4" id="KW-1185">Reference proteome</keyword>
<protein>
    <submittedName>
        <fullName evidence="3">Transposon Ty3-I Gag-Pol polyprotein</fullName>
    </submittedName>
</protein>
<dbReference type="Gene3D" id="3.10.10.10">
    <property type="entry name" value="HIV Type 1 Reverse Transcriptase, subunit A, domain 1"/>
    <property type="match status" value="1"/>
</dbReference>
<dbReference type="InterPro" id="IPR043128">
    <property type="entry name" value="Rev_trsase/Diguanyl_cyclase"/>
</dbReference>
<dbReference type="Pfam" id="PF17919">
    <property type="entry name" value="RT_RNaseH_2"/>
    <property type="match status" value="1"/>
</dbReference>
<evidence type="ECO:0000259" key="1">
    <source>
        <dbReference type="Pfam" id="PF00078"/>
    </source>
</evidence>
<dbReference type="OrthoDB" id="415724at2759"/>
<dbReference type="InterPro" id="IPR041577">
    <property type="entry name" value="RT_RNaseH_2"/>
</dbReference>
<reference evidence="4" key="1">
    <citation type="journal article" date="2019" name="Plant Biotechnol. J.">
        <title>Genome sequencing of the Australian wild diploid species Gossypium australe highlights disease resistance and delayed gland morphogenesis.</title>
        <authorList>
            <person name="Cai Y."/>
            <person name="Cai X."/>
            <person name="Wang Q."/>
            <person name="Wang P."/>
            <person name="Zhang Y."/>
            <person name="Cai C."/>
            <person name="Xu Y."/>
            <person name="Wang K."/>
            <person name="Zhou Z."/>
            <person name="Wang C."/>
            <person name="Geng S."/>
            <person name="Li B."/>
            <person name="Dong Q."/>
            <person name="Hou Y."/>
            <person name="Wang H."/>
            <person name="Ai P."/>
            <person name="Liu Z."/>
            <person name="Yi F."/>
            <person name="Sun M."/>
            <person name="An G."/>
            <person name="Cheng J."/>
            <person name="Zhang Y."/>
            <person name="Shi Q."/>
            <person name="Xie Y."/>
            <person name="Shi X."/>
            <person name="Chang Y."/>
            <person name="Huang F."/>
            <person name="Chen Y."/>
            <person name="Hong S."/>
            <person name="Mi L."/>
            <person name="Sun Q."/>
            <person name="Zhang L."/>
            <person name="Zhou B."/>
            <person name="Peng R."/>
            <person name="Zhang X."/>
            <person name="Liu F."/>
        </authorList>
    </citation>
    <scope>NUCLEOTIDE SEQUENCE [LARGE SCALE GENOMIC DNA]</scope>
    <source>
        <strain evidence="4">cv. PA1801</strain>
    </source>
</reference>
<dbReference type="CDD" id="cd01647">
    <property type="entry name" value="RT_LTR"/>
    <property type="match status" value="1"/>
</dbReference>
<feature type="domain" description="Reverse transcriptase/retrotransposon-derived protein RNase H-like" evidence="2">
    <location>
        <begin position="118"/>
        <end position="188"/>
    </location>
</feature>